<organism evidence="1 2">
    <name type="scientific">Mycena sanguinolenta</name>
    <dbReference type="NCBI Taxonomy" id="230812"/>
    <lineage>
        <taxon>Eukaryota</taxon>
        <taxon>Fungi</taxon>
        <taxon>Dikarya</taxon>
        <taxon>Basidiomycota</taxon>
        <taxon>Agaricomycotina</taxon>
        <taxon>Agaricomycetes</taxon>
        <taxon>Agaricomycetidae</taxon>
        <taxon>Agaricales</taxon>
        <taxon>Marasmiineae</taxon>
        <taxon>Mycenaceae</taxon>
        <taxon>Mycena</taxon>
    </lineage>
</organism>
<evidence type="ECO:0000313" key="2">
    <source>
        <dbReference type="Proteomes" id="UP000623467"/>
    </source>
</evidence>
<dbReference type="Proteomes" id="UP000623467">
    <property type="component" value="Unassembled WGS sequence"/>
</dbReference>
<dbReference type="AlphaFoldDB" id="A0A8H7D9L2"/>
<comment type="caution">
    <text evidence="1">The sequence shown here is derived from an EMBL/GenBank/DDBJ whole genome shotgun (WGS) entry which is preliminary data.</text>
</comment>
<accession>A0A8H7D9L2</accession>
<protein>
    <submittedName>
        <fullName evidence="1">Uncharacterized protein</fullName>
    </submittedName>
</protein>
<name>A0A8H7D9L2_9AGAR</name>
<reference evidence="1" key="1">
    <citation type="submission" date="2020-05" db="EMBL/GenBank/DDBJ databases">
        <title>Mycena genomes resolve the evolution of fungal bioluminescence.</title>
        <authorList>
            <person name="Tsai I.J."/>
        </authorList>
    </citation>
    <scope>NUCLEOTIDE SEQUENCE</scope>
    <source>
        <strain evidence="1">160909Yilan</strain>
    </source>
</reference>
<proteinExistence type="predicted"/>
<dbReference type="EMBL" id="JACAZH010000006">
    <property type="protein sequence ID" value="KAF7366370.1"/>
    <property type="molecule type" value="Genomic_DNA"/>
</dbReference>
<evidence type="ECO:0000313" key="1">
    <source>
        <dbReference type="EMBL" id="KAF7366370.1"/>
    </source>
</evidence>
<dbReference type="OrthoDB" id="3353107at2759"/>
<gene>
    <name evidence="1" type="ORF">MSAN_00893500</name>
</gene>
<sequence length="189" mass="21533">MKIVQNSRQIGTPIQWTVKRHLVHLVRAQMMFDSLLRSDWGVYQDDCQGLHPDTIEKYYGVHGPPRLGGRGAGNPPDENDVAENIHAEQGPQIRHEAIEVPDHKNPFGDDSEGERTFFAVLTEVVWKEVVPTGYGVLPEEWDEDGYPDTEILQAGRRMKTQIPVSLSHPIWLQRATLWVQGVNVLSRFF</sequence>
<keyword evidence="2" id="KW-1185">Reference proteome</keyword>